<reference evidence="1" key="1">
    <citation type="journal article" date="2020" name="Nature">
        <title>Giant virus diversity and host interactions through global metagenomics.</title>
        <authorList>
            <person name="Schulz F."/>
            <person name="Roux S."/>
            <person name="Paez-Espino D."/>
            <person name="Jungbluth S."/>
            <person name="Walsh D.A."/>
            <person name="Denef V.J."/>
            <person name="McMahon K.D."/>
            <person name="Konstantinidis K.T."/>
            <person name="Eloe-Fadrosh E.A."/>
            <person name="Kyrpides N.C."/>
            <person name="Woyke T."/>
        </authorList>
    </citation>
    <scope>NUCLEOTIDE SEQUENCE</scope>
    <source>
        <strain evidence="1">GVMAG-M-3300023184-51</strain>
    </source>
</reference>
<sequence length="392" mass="46587">MSSENKDTREWLEGEAYQEKQFEDYLRLNPVDEQEEEECPPLGVATAENVARARMILGTMEHLETEHLVHENTRCRCDDSEPMEYITCCHCGFKECEIYSFRYKSSLYCNNCAYDVCGILIDKPKYSFNIDDELYKFNKKNGTKFDNEQHAIFVQFQKKYDLTVDEAFDYIQGCHCCAGQIRNLGDEFCSDKCEQYFEYECPDCIYKQCDLVCKICIYNDRRASYDERNGGYGGNDGGYYPEEERAVEAVVNCYNCQAETLCRDRVYNNNKQWLCEECAYDCDEKLLAPYSEEQREEIYKYTERHNLTIEEAIDYQTHCHCCGNEVTNPVFDADNHQYCKERCFEYCEEYRYECSRGQECRVCNLWEYHKTRNNMYAQMYDSIDMSEYNEPE</sequence>
<organism evidence="1">
    <name type="scientific">viral metagenome</name>
    <dbReference type="NCBI Taxonomy" id="1070528"/>
    <lineage>
        <taxon>unclassified sequences</taxon>
        <taxon>metagenomes</taxon>
        <taxon>organismal metagenomes</taxon>
    </lineage>
</organism>
<accession>A0A6C0I7L8</accession>
<protein>
    <submittedName>
        <fullName evidence="1">Uncharacterized protein</fullName>
    </submittedName>
</protein>
<name>A0A6C0I7L8_9ZZZZ</name>
<proteinExistence type="predicted"/>
<dbReference type="EMBL" id="MN740123">
    <property type="protein sequence ID" value="QHT88779.1"/>
    <property type="molecule type" value="Genomic_DNA"/>
</dbReference>
<dbReference type="AlphaFoldDB" id="A0A6C0I7L8"/>
<evidence type="ECO:0000313" key="1">
    <source>
        <dbReference type="EMBL" id="QHT88779.1"/>
    </source>
</evidence>